<dbReference type="Pfam" id="PF17851">
    <property type="entry name" value="GH43_C2"/>
    <property type="match status" value="1"/>
</dbReference>
<reference evidence="7 8" key="1">
    <citation type="submission" date="2020-01" db="EMBL/GenBank/DDBJ databases">
        <title>Aspergillus terreus IFO 6365 whole genome shotgun sequence.</title>
        <authorList>
            <person name="Kanamasa S."/>
            <person name="Takahashi H."/>
        </authorList>
    </citation>
    <scope>NUCLEOTIDE SEQUENCE [LARGE SCALE GENOMIC DNA]</scope>
    <source>
        <strain evidence="7 8">IFO 6365</strain>
    </source>
</reference>
<feature type="domain" description="Beta-xylosidase C-terminal Concanavalin A-like" evidence="6">
    <location>
        <begin position="355"/>
        <end position="565"/>
    </location>
</feature>
<dbReference type="PANTHER" id="PTHR42812">
    <property type="entry name" value="BETA-XYLOSIDASE"/>
    <property type="match status" value="1"/>
</dbReference>
<dbReference type="SUPFAM" id="SSF49899">
    <property type="entry name" value="Concanavalin A-like lectins/glucanases"/>
    <property type="match status" value="1"/>
</dbReference>
<proteinExistence type="inferred from homology"/>
<dbReference type="GO" id="GO:0004553">
    <property type="term" value="F:hydrolase activity, hydrolyzing O-glycosyl compounds"/>
    <property type="evidence" value="ECO:0007669"/>
    <property type="project" value="InterPro"/>
</dbReference>
<evidence type="ECO:0000256" key="3">
    <source>
        <dbReference type="ARBA" id="ARBA00022801"/>
    </source>
</evidence>
<keyword evidence="3 5" id="KW-0378">Hydrolase</keyword>
<dbReference type="VEuPathDB" id="FungiDB:ATEG_01292"/>
<organism evidence="7 8">
    <name type="scientific">Aspergillus terreus</name>
    <dbReference type="NCBI Taxonomy" id="33178"/>
    <lineage>
        <taxon>Eukaryota</taxon>
        <taxon>Fungi</taxon>
        <taxon>Dikarya</taxon>
        <taxon>Ascomycota</taxon>
        <taxon>Pezizomycotina</taxon>
        <taxon>Eurotiomycetes</taxon>
        <taxon>Eurotiomycetidae</taxon>
        <taxon>Eurotiales</taxon>
        <taxon>Aspergillaceae</taxon>
        <taxon>Aspergillus</taxon>
        <taxon>Aspergillus subgen. Circumdati</taxon>
    </lineage>
</organism>
<evidence type="ECO:0000313" key="7">
    <source>
        <dbReference type="EMBL" id="GFF12269.1"/>
    </source>
</evidence>
<comment type="similarity">
    <text evidence="1 5">Belongs to the glycosyl hydrolase 43 family.</text>
</comment>
<comment type="caution">
    <text evidence="7">The sequence shown here is derived from an EMBL/GenBank/DDBJ whole genome shotgun (WGS) entry which is preliminary data.</text>
</comment>
<dbReference type="SUPFAM" id="SSF75005">
    <property type="entry name" value="Arabinanase/levansucrase/invertase"/>
    <property type="match status" value="1"/>
</dbReference>
<dbReference type="Gene3D" id="2.115.10.20">
    <property type="entry name" value="Glycosyl hydrolase domain, family 43"/>
    <property type="match status" value="1"/>
</dbReference>
<accession>A0A5M3YLQ2</accession>
<evidence type="ECO:0000256" key="1">
    <source>
        <dbReference type="ARBA" id="ARBA00009865"/>
    </source>
</evidence>
<dbReference type="InterPro" id="IPR006710">
    <property type="entry name" value="Glyco_hydro_43"/>
</dbReference>
<dbReference type="InterPro" id="IPR051795">
    <property type="entry name" value="Glycosyl_Hydrlase_43"/>
</dbReference>
<dbReference type="Pfam" id="PF04616">
    <property type="entry name" value="Glyco_hydro_43"/>
    <property type="match status" value="1"/>
</dbReference>
<dbReference type="InterPro" id="IPR041542">
    <property type="entry name" value="GH43_C2"/>
</dbReference>
<evidence type="ECO:0000313" key="8">
    <source>
        <dbReference type="Proteomes" id="UP000452235"/>
    </source>
</evidence>
<evidence type="ECO:0000256" key="2">
    <source>
        <dbReference type="ARBA" id="ARBA00022729"/>
    </source>
</evidence>
<keyword evidence="8" id="KW-1185">Reference proteome</keyword>
<sequence>MRALSSITLWVSSLMAMANESLAHGLPGSTYTNPVFGGWHSDPSCVHVAEKDTTYCVVSTFIAFPGLPIYASKDLRDWKHVSNAFNRRSQVPTLAQVTNQQGGMYAPTLRYHQGKFYLIVSFLDSGTKGLVFTTTDPTDNAAWSEPLEFAVHGIDPDLFWDDDGAAYVSSSENQAIWHYSLDLDTGATGPATGLWNGTGGVWPEGPHMYRKDGYYYLMIAEGGTELNHAETMARSRNRTGPWEPCPHNPVLTNRNTTRYFQTVGHADLFQDGAGNWWAVALSTRSGPAWKNYPMGRETVMVPAVWEEGEWPVVQPVRGRMRGPLPAPASNPGDSLAGVGIGQFVGAPDRVDFVPGEAMPAHFMYWRFPKEDNYAISPRGHPHTLRLTPSASNLTGTANFQPGDGITFVGRRQTDTLFTYGVDVSFDPKVAGEEAGVTLFLTQYQHVDLGIVLLQQGDSGELSLSFRLRVEGRGNFEGTVAPAVVTVPKAWCGKPVRLEIQAVSDTEYVFSAALAHKPQQKKVIARASSLLVSGDTGKFTGTLVGAYATSNGGAGSTEAYISRWRYDGQGQMIDEGVIVPS</sequence>
<dbReference type="CDD" id="cd18833">
    <property type="entry name" value="GH43_PcXyl-like"/>
    <property type="match status" value="1"/>
</dbReference>
<gene>
    <name evidence="7" type="ORF">ATEIFO6365_0001049200</name>
</gene>
<protein>
    <submittedName>
        <fullName evidence="7">Xylosidase: arabinofuranosidase</fullName>
    </submittedName>
</protein>
<evidence type="ECO:0000256" key="5">
    <source>
        <dbReference type="RuleBase" id="RU361187"/>
    </source>
</evidence>
<dbReference type="InterPro" id="IPR013320">
    <property type="entry name" value="ConA-like_dom_sf"/>
</dbReference>
<dbReference type="Proteomes" id="UP000452235">
    <property type="component" value="Unassembled WGS sequence"/>
</dbReference>
<name>A0A5M3YLQ2_ASPTE</name>
<dbReference type="GO" id="GO:0005975">
    <property type="term" value="P:carbohydrate metabolic process"/>
    <property type="evidence" value="ECO:0007669"/>
    <property type="project" value="InterPro"/>
</dbReference>
<evidence type="ECO:0000256" key="4">
    <source>
        <dbReference type="ARBA" id="ARBA00023295"/>
    </source>
</evidence>
<dbReference type="InterPro" id="IPR023296">
    <property type="entry name" value="Glyco_hydro_beta-prop_sf"/>
</dbReference>
<dbReference type="OrthoDB" id="408373at2759"/>
<dbReference type="EMBL" id="BLJY01000001">
    <property type="protein sequence ID" value="GFF12269.1"/>
    <property type="molecule type" value="Genomic_DNA"/>
</dbReference>
<keyword evidence="4 5" id="KW-0326">Glycosidase</keyword>
<dbReference type="Gene3D" id="2.60.120.200">
    <property type="match status" value="1"/>
</dbReference>
<keyword evidence="2" id="KW-0732">Signal</keyword>
<evidence type="ECO:0000259" key="6">
    <source>
        <dbReference type="Pfam" id="PF17851"/>
    </source>
</evidence>
<dbReference type="AlphaFoldDB" id="A0A5M3YLQ2"/>
<dbReference type="PANTHER" id="PTHR42812:SF17">
    <property type="entry name" value="BETA-XYLOSIDASE C-TERMINAL CONCANAVALIN A-LIKE DOMAIN-CONTAINING PROTEIN-RELATED"/>
    <property type="match status" value="1"/>
</dbReference>